<evidence type="ECO:0000313" key="9">
    <source>
        <dbReference type="EMBL" id="KAK3883630.1"/>
    </source>
</evidence>
<dbReference type="Gene3D" id="1.10.287.1490">
    <property type="match status" value="1"/>
</dbReference>
<dbReference type="SUPFAM" id="SSF57889">
    <property type="entry name" value="Cysteine-rich domain"/>
    <property type="match status" value="1"/>
</dbReference>
<feature type="domain" description="Rho-GAP" evidence="8">
    <location>
        <begin position="566"/>
        <end position="761"/>
    </location>
</feature>
<dbReference type="PROSITE" id="PS00479">
    <property type="entry name" value="ZF_DAG_PE_1"/>
    <property type="match status" value="1"/>
</dbReference>
<feature type="domain" description="SH2" evidence="6">
    <location>
        <begin position="820"/>
        <end position="914"/>
    </location>
</feature>
<dbReference type="PANTHER" id="PTHR46075">
    <property type="entry name" value="CHIMERIN FAMILY MEMBER"/>
    <property type="match status" value="1"/>
</dbReference>
<dbReference type="FunFam" id="3.30.505.10:FF:000100">
    <property type="entry name" value="phosphatidylinositol 3-kinase regulatory subunit gamma"/>
    <property type="match status" value="1"/>
</dbReference>
<dbReference type="CDD" id="cd09942">
    <property type="entry name" value="SH2_nSH2_p85_like"/>
    <property type="match status" value="1"/>
</dbReference>
<evidence type="ECO:0000256" key="4">
    <source>
        <dbReference type="PROSITE-ProRule" id="PRU00191"/>
    </source>
</evidence>
<dbReference type="GO" id="GO:0046872">
    <property type="term" value="F:metal ion binding"/>
    <property type="evidence" value="ECO:0007669"/>
    <property type="project" value="UniProtKB-KW"/>
</dbReference>
<comment type="caution">
    <text evidence="9">The sequence shown here is derived from an EMBL/GenBank/DDBJ whole genome shotgun (WGS) entry which is preliminary data.</text>
</comment>
<keyword evidence="3" id="KW-0862">Zinc</keyword>
<feature type="domain" description="Phorbol-ester/DAG-type" evidence="7">
    <location>
        <begin position="497"/>
        <end position="547"/>
    </location>
</feature>
<dbReference type="EMBL" id="JAWQEG010000972">
    <property type="protein sequence ID" value="KAK3883630.1"/>
    <property type="molecule type" value="Genomic_DNA"/>
</dbReference>
<dbReference type="InterPro" id="IPR051854">
    <property type="entry name" value="Rho-type_GAP"/>
</dbReference>
<evidence type="ECO:0000256" key="2">
    <source>
        <dbReference type="ARBA" id="ARBA00022723"/>
    </source>
</evidence>
<dbReference type="InterPro" id="IPR032498">
    <property type="entry name" value="PI3K_P85_iSH2"/>
</dbReference>
<dbReference type="Proteomes" id="UP001286313">
    <property type="component" value="Unassembled WGS sequence"/>
</dbReference>
<dbReference type="GO" id="GO:0007165">
    <property type="term" value="P:signal transduction"/>
    <property type="evidence" value="ECO:0007669"/>
    <property type="project" value="InterPro"/>
</dbReference>
<dbReference type="Gene3D" id="3.30.60.20">
    <property type="match status" value="1"/>
</dbReference>
<dbReference type="AlphaFoldDB" id="A0AAE1KVS2"/>
<evidence type="ECO:0000259" key="6">
    <source>
        <dbReference type="PROSITE" id="PS50001"/>
    </source>
</evidence>
<reference evidence="9" key="1">
    <citation type="submission" date="2023-10" db="EMBL/GenBank/DDBJ databases">
        <title>Genome assemblies of two species of porcelain crab, Petrolisthes cinctipes and Petrolisthes manimaculis (Anomura: Porcellanidae).</title>
        <authorList>
            <person name="Angst P."/>
        </authorList>
    </citation>
    <scope>NUCLEOTIDE SEQUENCE</scope>
    <source>
        <strain evidence="9">PB745_01</strain>
        <tissue evidence="9">Gill</tissue>
    </source>
</reference>
<feature type="compositionally biased region" description="Polar residues" evidence="5">
    <location>
        <begin position="44"/>
        <end position="55"/>
    </location>
</feature>
<dbReference type="SMART" id="SM00252">
    <property type="entry name" value="SH2"/>
    <property type="match status" value="2"/>
</dbReference>
<dbReference type="Gene3D" id="1.10.555.10">
    <property type="entry name" value="Rho GTPase activation protein"/>
    <property type="match status" value="1"/>
</dbReference>
<evidence type="ECO:0000256" key="1">
    <source>
        <dbReference type="ARBA" id="ARBA00022468"/>
    </source>
</evidence>
<accession>A0AAE1KVS2</accession>
<name>A0AAE1KVS2_PETCI</name>
<dbReference type="InterPro" id="IPR002219">
    <property type="entry name" value="PKC_DAG/PE"/>
</dbReference>
<gene>
    <name evidence="9" type="ORF">Pcinc_012071</name>
</gene>
<dbReference type="SMART" id="SM00109">
    <property type="entry name" value="C1"/>
    <property type="match status" value="1"/>
</dbReference>
<dbReference type="InterPro" id="IPR046349">
    <property type="entry name" value="C1-like_sf"/>
</dbReference>
<dbReference type="InterPro" id="IPR008936">
    <property type="entry name" value="Rho_GTPase_activation_prot"/>
</dbReference>
<dbReference type="SMART" id="SM00324">
    <property type="entry name" value="RhoGAP"/>
    <property type="match status" value="1"/>
</dbReference>
<dbReference type="Pfam" id="PF00017">
    <property type="entry name" value="SH2"/>
    <property type="match status" value="2"/>
</dbReference>
<dbReference type="SUPFAM" id="SSF48350">
    <property type="entry name" value="GTPase activation domain, GAP"/>
    <property type="match status" value="1"/>
</dbReference>
<dbReference type="PRINTS" id="PR00678">
    <property type="entry name" value="PI3KINASEP85"/>
</dbReference>
<keyword evidence="10" id="KW-1185">Reference proteome</keyword>
<feature type="domain" description="SH2" evidence="6">
    <location>
        <begin position="1098"/>
        <end position="1187"/>
    </location>
</feature>
<keyword evidence="4" id="KW-0727">SH2 domain</keyword>
<feature type="region of interest" description="Disordered" evidence="5">
    <location>
        <begin position="19"/>
        <end position="55"/>
    </location>
</feature>
<protein>
    <recommendedName>
        <fullName evidence="11">Phosphatidylinositol 3-kinase regulatory subunit alpha</fullName>
    </recommendedName>
</protein>
<dbReference type="Pfam" id="PF00620">
    <property type="entry name" value="RhoGAP"/>
    <property type="match status" value="1"/>
</dbReference>
<evidence type="ECO:0000259" key="7">
    <source>
        <dbReference type="PROSITE" id="PS50081"/>
    </source>
</evidence>
<dbReference type="InterPro" id="IPR036860">
    <property type="entry name" value="SH2_dom_sf"/>
</dbReference>
<dbReference type="PROSITE" id="PS50081">
    <property type="entry name" value="ZF_DAG_PE_2"/>
    <property type="match status" value="1"/>
</dbReference>
<sequence length="1195" mass="134576">MSPFKSPIAVLSKLKQWSSFRKSNRDDSREDGDGCSGDDRCRSTPTSPLLNQNHQNCHENKPEWIQNSQLCHGNEQPESYDNDSDLYCTPLIGRANLVTTPDSGIHTGGPVSLRRSGSVSKRSDRVYATSRVSSPIPINNTNATIASFHLPRQQQYLCSALLKKRYQSPSTSVNNGTYSPPSKSMRLQSVVYHGNQDREEKSSYATSDESNVTASIATTTTTLLTDDASPSELSHQGESWCLKLSDLDSPDCLSPHVGRWQVNITDSDQNAQSYSAGKSNENIAHSNFSSDNTLKVDSLALGNVNVNLINICDLNMNTGVYSAYPPVCSNENVCTENHSVYVHSASHCNENMTKDDMNRLLGDAVGDEVKWQYPRVPDFISSDLYTQHNLIPDLHWDSEKKQQLDVHSDGDFVSWVSDDSVDQVESFLYHKTHSTEEEHENMGIKDEFHQKSILVCIDQLQNKCRDGLVVCVGDKSGPGDGGTGGVGGADCSTPASHHNLRNYSFHDLHCCDKCGHCLRGFIQQGQFCQDCGLIAHRTCAATGLPPCVKQSSKYFRRILLSSVFGLSLCTQFAPGDTPAPPLVVRCCQEIVFRVKSDPKLNPYRLYRTPPQQDMLAQLRQACDEDVCNVDLSVYEPHVIAYLIKRYLCELPEPVIPESFYDRFIEAARIHHDDQCAKCLAQMVKELNHHHFYTLKFLMNHFLQLCQLQVLRGILDPPTLLIQSLCHVLLRPPWEKIVEMARNTEAHMRIVEMLLTKVDWGEKVPSFAPAPALPPRPVKLVASNLGFEKDPSPPSPPVGGPLPYQSNIPACAPKALQEAEWYWGTITREDVNVLMKDTKDGTFLVRDASTGNNEYTLTLRKGGSNKLIKICHRNGKYGFTEPYNFNSVVDLVDYCCQQSLIQFNKALDIRLLHPVSRFHGEESEGAKLRVEDILGRLNELNKQFISKTSQYNTAYENQQVLNHDVQVKKQSLDGLTETIAWMEDHLKMHEKFRIEAQPHEVQDLLTNRQVLSARLEHVQKLRIEHEGHLSALKREGINMERKTNALKLEVRKLGKQMDQSKSLLLSRGLSAEMMDQWLEQTDPQQTPQLCPELNNKSKWHFDNCSREEAINILHDKPDGTFLIRTAQNGGYALSIACNKEVQHCKIYEGEHGYGFAEPFLIYPTLQDLVLHYSENSLLMHNDLLNTPLKFPARMAS</sequence>
<dbReference type="PRINTS" id="PR00401">
    <property type="entry name" value="SH2DOMAIN"/>
</dbReference>
<dbReference type="InterPro" id="IPR035022">
    <property type="entry name" value="PI3kinase_P85_nSH2"/>
</dbReference>
<evidence type="ECO:0000256" key="3">
    <source>
        <dbReference type="ARBA" id="ARBA00022833"/>
    </source>
</evidence>
<dbReference type="PROSITE" id="PS50001">
    <property type="entry name" value="SH2"/>
    <property type="match status" value="2"/>
</dbReference>
<evidence type="ECO:0000259" key="8">
    <source>
        <dbReference type="PROSITE" id="PS50238"/>
    </source>
</evidence>
<dbReference type="CDD" id="cd00159">
    <property type="entry name" value="RhoGAP"/>
    <property type="match status" value="1"/>
</dbReference>
<proteinExistence type="predicted"/>
<dbReference type="GO" id="GO:0005096">
    <property type="term" value="F:GTPase activator activity"/>
    <property type="evidence" value="ECO:0007669"/>
    <property type="project" value="UniProtKB-KW"/>
</dbReference>
<dbReference type="Gene3D" id="3.30.505.10">
    <property type="entry name" value="SH2 domain"/>
    <property type="match status" value="2"/>
</dbReference>
<dbReference type="SUPFAM" id="SSF55550">
    <property type="entry name" value="SH2 domain"/>
    <property type="match status" value="2"/>
</dbReference>
<evidence type="ECO:0008006" key="11">
    <source>
        <dbReference type="Google" id="ProtNLM"/>
    </source>
</evidence>
<evidence type="ECO:0000313" key="10">
    <source>
        <dbReference type="Proteomes" id="UP001286313"/>
    </source>
</evidence>
<feature type="compositionally biased region" description="Basic and acidic residues" evidence="5">
    <location>
        <begin position="23"/>
        <end position="42"/>
    </location>
</feature>
<organism evidence="9 10">
    <name type="scientific">Petrolisthes cinctipes</name>
    <name type="common">Flat porcelain crab</name>
    <dbReference type="NCBI Taxonomy" id="88211"/>
    <lineage>
        <taxon>Eukaryota</taxon>
        <taxon>Metazoa</taxon>
        <taxon>Ecdysozoa</taxon>
        <taxon>Arthropoda</taxon>
        <taxon>Crustacea</taxon>
        <taxon>Multicrustacea</taxon>
        <taxon>Malacostraca</taxon>
        <taxon>Eumalacostraca</taxon>
        <taxon>Eucarida</taxon>
        <taxon>Decapoda</taxon>
        <taxon>Pleocyemata</taxon>
        <taxon>Anomura</taxon>
        <taxon>Galatheoidea</taxon>
        <taxon>Porcellanidae</taxon>
        <taxon>Petrolisthes</taxon>
    </lineage>
</organism>
<dbReference type="InterPro" id="IPR000198">
    <property type="entry name" value="RhoGAP_dom"/>
</dbReference>
<dbReference type="Pfam" id="PF16454">
    <property type="entry name" value="PI3K_P85_iSH2"/>
    <property type="match status" value="1"/>
</dbReference>
<dbReference type="InterPro" id="IPR000980">
    <property type="entry name" value="SH2"/>
</dbReference>
<keyword evidence="2" id="KW-0479">Metal-binding</keyword>
<dbReference type="PROSITE" id="PS50238">
    <property type="entry name" value="RHOGAP"/>
    <property type="match status" value="1"/>
</dbReference>
<dbReference type="FunFam" id="3.30.505.10:FF:000080">
    <property type="entry name" value="Pi3K21B, isoform C"/>
    <property type="match status" value="1"/>
</dbReference>
<dbReference type="PANTHER" id="PTHR46075:SF5">
    <property type="entry name" value="PHOSPHATIDYLINOSITOL 3-KINASE REGULATORY SUBUNIT ALPHA"/>
    <property type="match status" value="1"/>
</dbReference>
<keyword evidence="1" id="KW-0343">GTPase activation</keyword>
<evidence type="ECO:0000256" key="5">
    <source>
        <dbReference type="SAM" id="MobiDB-lite"/>
    </source>
</evidence>